<comment type="similarity">
    <text evidence="2">Belongs to the binding-protein-dependent transport system permease family. HisMQ subfamily.</text>
</comment>
<dbReference type="Proteomes" id="UP001242480">
    <property type="component" value="Unassembled WGS sequence"/>
</dbReference>
<evidence type="ECO:0000256" key="8">
    <source>
        <dbReference type="ARBA" id="ARBA00023136"/>
    </source>
</evidence>
<feature type="transmembrane region" description="Helical" evidence="9">
    <location>
        <begin position="328"/>
        <end position="349"/>
    </location>
</feature>
<keyword evidence="8 9" id="KW-0472">Membrane</keyword>
<feature type="transmembrane region" description="Helical" evidence="9">
    <location>
        <begin position="147"/>
        <end position="170"/>
    </location>
</feature>
<keyword evidence="7 9" id="KW-1133">Transmembrane helix</keyword>
<evidence type="ECO:0000313" key="12">
    <source>
        <dbReference type="Proteomes" id="UP001242480"/>
    </source>
</evidence>
<evidence type="ECO:0000256" key="3">
    <source>
        <dbReference type="ARBA" id="ARBA00022448"/>
    </source>
</evidence>
<evidence type="ECO:0000256" key="5">
    <source>
        <dbReference type="ARBA" id="ARBA00022692"/>
    </source>
</evidence>
<dbReference type="PANTHER" id="PTHR30614">
    <property type="entry name" value="MEMBRANE COMPONENT OF AMINO ACID ABC TRANSPORTER"/>
    <property type="match status" value="1"/>
</dbReference>
<reference evidence="11 12" key="1">
    <citation type="submission" date="2023-07" db="EMBL/GenBank/DDBJ databases">
        <title>Genomic Encyclopedia of Type Strains, Phase IV (KMG-IV): sequencing the most valuable type-strain genomes for metagenomic binning, comparative biology and taxonomic classification.</title>
        <authorList>
            <person name="Goeker M."/>
        </authorList>
    </citation>
    <scope>NUCLEOTIDE SEQUENCE [LARGE SCALE GENOMIC DNA]</scope>
    <source>
        <strain evidence="11 12">DSM 19619</strain>
    </source>
</reference>
<dbReference type="Pfam" id="PF00528">
    <property type="entry name" value="BPD_transp_1"/>
    <property type="match status" value="1"/>
</dbReference>
<feature type="transmembrane region" description="Helical" evidence="9">
    <location>
        <begin position="182"/>
        <end position="207"/>
    </location>
</feature>
<evidence type="ECO:0000313" key="11">
    <source>
        <dbReference type="EMBL" id="MDQ0468333.1"/>
    </source>
</evidence>
<comment type="subcellular location">
    <subcellularLocation>
        <location evidence="1">Cell inner membrane</location>
        <topology evidence="1">Multi-pass membrane protein</topology>
    </subcellularLocation>
    <subcellularLocation>
        <location evidence="9">Cell membrane</location>
        <topology evidence="9">Multi-pass membrane protein</topology>
    </subcellularLocation>
</comment>
<dbReference type="InterPro" id="IPR035906">
    <property type="entry name" value="MetI-like_sf"/>
</dbReference>
<dbReference type="SUPFAM" id="SSF161098">
    <property type="entry name" value="MetI-like"/>
    <property type="match status" value="2"/>
</dbReference>
<evidence type="ECO:0000256" key="6">
    <source>
        <dbReference type="ARBA" id="ARBA00022970"/>
    </source>
</evidence>
<feature type="transmembrane region" description="Helical" evidence="9">
    <location>
        <begin position="227"/>
        <end position="246"/>
    </location>
</feature>
<dbReference type="EMBL" id="JAUSVX010000002">
    <property type="protein sequence ID" value="MDQ0468333.1"/>
    <property type="molecule type" value="Genomic_DNA"/>
</dbReference>
<keyword evidence="6" id="KW-0029">Amino-acid transport</keyword>
<evidence type="ECO:0000256" key="7">
    <source>
        <dbReference type="ARBA" id="ARBA00022989"/>
    </source>
</evidence>
<dbReference type="CDD" id="cd06261">
    <property type="entry name" value="TM_PBP2"/>
    <property type="match status" value="1"/>
</dbReference>
<dbReference type="NCBIfam" id="TIGR01726">
    <property type="entry name" value="HEQRo_perm_3TM"/>
    <property type="match status" value="1"/>
</dbReference>
<dbReference type="InterPro" id="IPR010065">
    <property type="entry name" value="AA_ABC_transptr_permease_3TM"/>
</dbReference>
<gene>
    <name evidence="11" type="ORF">QO011_001333</name>
</gene>
<feature type="domain" description="ABC transmembrane type-1" evidence="10">
    <location>
        <begin position="54"/>
        <end position="347"/>
    </location>
</feature>
<evidence type="ECO:0000259" key="10">
    <source>
        <dbReference type="PROSITE" id="PS50928"/>
    </source>
</evidence>
<evidence type="ECO:0000256" key="9">
    <source>
        <dbReference type="RuleBase" id="RU363032"/>
    </source>
</evidence>
<proteinExistence type="inferred from homology"/>
<dbReference type="PANTHER" id="PTHR30614:SF37">
    <property type="entry name" value="AMINO-ACID ABC TRANSPORTER PERMEASE PROTEIN YHDX-RELATED"/>
    <property type="match status" value="1"/>
</dbReference>
<evidence type="ECO:0000256" key="2">
    <source>
        <dbReference type="ARBA" id="ARBA00010072"/>
    </source>
</evidence>
<dbReference type="Gene3D" id="1.10.3720.10">
    <property type="entry name" value="MetI-like"/>
    <property type="match status" value="1"/>
</dbReference>
<evidence type="ECO:0000256" key="4">
    <source>
        <dbReference type="ARBA" id="ARBA00022475"/>
    </source>
</evidence>
<evidence type="ECO:0000256" key="1">
    <source>
        <dbReference type="ARBA" id="ARBA00004429"/>
    </source>
</evidence>
<protein>
    <submittedName>
        <fullName evidence="11">General L-amino acid transport system permease protein</fullName>
    </submittedName>
</protein>
<comment type="caution">
    <text evidence="11">The sequence shown here is derived from an EMBL/GenBank/DDBJ whole genome shotgun (WGS) entry which is preliminary data.</text>
</comment>
<accession>A0ABU0J249</accession>
<keyword evidence="12" id="KW-1185">Reference proteome</keyword>
<keyword evidence="3 9" id="KW-0813">Transport</keyword>
<keyword evidence="4" id="KW-1003">Cell membrane</keyword>
<dbReference type="InterPro" id="IPR043429">
    <property type="entry name" value="ArtM/GltK/GlnP/TcyL/YhdX-like"/>
</dbReference>
<name>A0ABU0J249_9HYPH</name>
<keyword evidence="5 9" id="KW-0812">Transmembrane</keyword>
<organism evidence="11 12">
    <name type="scientific">Labrys wisconsinensis</name>
    <dbReference type="NCBI Taxonomy" id="425677"/>
    <lineage>
        <taxon>Bacteria</taxon>
        <taxon>Pseudomonadati</taxon>
        <taxon>Pseudomonadota</taxon>
        <taxon>Alphaproteobacteria</taxon>
        <taxon>Hyphomicrobiales</taxon>
        <taxon>Xanthobacteraceae</taxon>
        <taxon>Labrys</taxon>
    </lineage>
</organism>
<sequence>MAWLIHNTITNMARSHLTSGFDYLAQVAGFPISQRPIDYVVGVSSYGRALAVGMLNTLIVAAIGIVLTTILGFTVGIARLSSNWLIARIATVYVETIRNIPLLLQLLFWYTVLRLPMPVPKQSFNIADSIFINQRGFYFPAPHWGDAAVLSAVALIVGVAATAFYVRWANRRQEATGRRPPVLIVALALVVGLPALVFVLSGSPVTLDYPALKGFNIAGGATVGPEFFALVLGLVIYTASFIAEIVRGGIRAVSYGQTEAARALGLPSGKTLRLVVIPQAIRVIIPPLTNQYLNLTKNSSLAHFIGFPDLVLVNETVMNQTNRSIEGIAIVMSIYLIISLVTAAFMNWFNKRVALVER</sequence>
<dbReference type="InterPro" id="IPR000515">
    <property type="entry name" value="MetI-like"/>
</dbReference>
<dbReference type="PROSITE" id="PS50928">
    <property type="entry name" value="ABC_TM1"/>
    <property type="match status" value="1"/>
</dbReference>
<feature type="transmembrane region" description="Helical" evidence="9">
    <location>
        <begin position="58"/>
        <end position="80"/>
    </location>
</feature>